<feature type="region of interest" description="Disordered" evidence="2">
    <location>
        <begin position="1"/>
        <end position="52"/>
    </location>
</feature>
<dbReference type="InterPro" id="IPR036086">
    <property type="entry name" value="ParB/Sulfiredoxin_sf"/>
</dbReference>
<evidence type="ECO:0000313" key="5">
    <source>
        <dbReference type="Proteomes" id="UP000199569"/>
    </source>
</evidence>
<dbReference type="NCBIfam" id="TIGR03454">
    <property type="entry name" value="partition_RepB"/>
    <property type="match status" value="1"/>
</dbReference>
<dbReference type="STRING" id="549386.SAMN02927923_03337"/>
<dbReference type="GO" id="GO:0007059">
    <property type="term" value="P:chromosome segregation"/>
    <property type="evidence" value="ECO:0007669"/>
    <property type="project" value="TreeGrafter"/>
</dbReference>
<dbReference type="RefSeq" id="WP_091137035.1">
    <property type="nucleotide sequence ID" value="NZ_FMVJ01000010.1"/>
</dbReference>
<dbReference type="Pfam" id="PF07506">
    <property type="entry name" value="RepB"/>
    <property type="match status" value="1"/>
</dbReference>
<dbReference type="CDD" id="cd16405">
    <property type="entry name" value="RepB_like_N"/>
    <property type="match status" value="1"/>
</dbReference>
<evidence type="ECO:0000313" key="4">
    <source>
        <dbReference type="EMBL" id="SCZ00233.1"/>
    </source>
</evidence>
<protein>
    <submittedName>
        <fullName evidence="4">Chromosome partitioning protein, ParB family</fullName>
    </submittedName>
</protein>
<dbReference type="PANTHER" id="PTHR33375:SF1">
    <property type="entry name" value="CHROMOSOME-PARTITIONING PROTEIN PARB-RELATED"/>
    <property type="match status" value="1"/>
</dbReference>
<gene>
    <name evidence="4" type="ORF">SAMN02927923_03337</name>
</gene>
<evidence type="ECO:0000256" key="2">
    <source>
        <dbReference type="SAM" id="MobiDB-lite"/>
    </source>
</evidence>
<reference evidence="4 5" key="1">
    <citation type="submission" date="2016-10" db="EMBL/GenBank/DDBJ databases">
        <authorList>
            <person name="de Groot N.N."/>
        </authorList>
    </citation>
    <scope>NUCLEOTIDE SEQUENCE [LARGE SCALE GENOMIC DNA]</scope>
    <source>
        <strain evidence="4 5">CGMCC 1.7666</strain>
    </source>
</reference>
<dbReference type="Gene3D" id="3.90.1530.30">
    <property type="match status" value="1"/>
</dbReference>
<comment type="similarity">
    <text evidence="1">Belongs to the ParB family.</text>
</comment>
<dbReference type="GO" id="GO:0003677">
    <property type="term" value="F:DNA binding"/>
    <property type="evidence" value="ECO:0007669"/>
    <property type="project" value="InterPro"/>
</dbReference>
<evidence type="ECO:0000259" key="3">
    <source>
        <dbReference type="SMART" id="SM00470"/>
    </source>
</evidence>
<name>A0A1G5KHZ0_9HYPH</name>
<dbReference type="InterPro" id="IPR011111">
    <property type="entry name" value="Plasmid_RepB"/>
</dbReference>
<dbReference type="GO" id="GO:0005694">
    <property type="term" value="C:chromosome"/>
    <property type="evidence" value="ECO:0007669"/>
    <property type="project" value="TreeGrafter"/>
</dbReference>
<dbReference type="InterPro" id="IPR037972">
    <property type="entry name" value="RepB_N"/>
</dbReference>
<feature type="domain" description="ParB-like N-terminal" evidence="3">
    <location>
        <begin position="92"/>
        <end position="184"/>
    </location>
</feature>
<dbReference type="OrthoDB" id="7908920at2"/>
<dbReference type="Pfam" id="PF02195">
    <property type="entry name" value="ParB_N"/>
    <property type="match status" value="1"/>
</dbReference>
<dbReference type="PANTHER" id="PTHR33375">
    <property type="entry name" value="CHROMOSOME-PARTITIONING PROTEIN PARB-RELATED"/>
    <property type="match status" value="1"/>
</dbReference>
<dbReference type="InterPro" id="IPR017819">
    <property type="entry name" value="Plasmid_partition_RepB"/>
</dbReference>
<sequence length="356" mass="39149">MSRRDRIKDLYSIPSAGEKAALEPAPPAPERSHIKLPVTEVSPDTITKPTAPNLRQDRVPAGPVRSMGFALGQIEEETKALQKALASGLTIVELDPSLIDGSIIRDRLGSLENLEIGSLMQSIEEKGQEVPILVRPHPSRSGYYQIAYGHRRLKAVAALGRKVKAFVRDLSDEDLIVAQGVENSERQDLSYIERALFAARIEARGFDRSVIMQALSTDKTELSKLISVAKGVPELIIEAIGPAPKAGRDRWIKLSKCIEDKTAAKRVEKAIAEDGFASINSDERFIRVLNAASGLPPKSEKVQRKTWRSEWGPATATVTRSSRGVEILFDTKADPGFADFVAQQLDELYSAFRTKL</sequence>
<dbReference type="SMART" id="SM00470">
    <property type="entry name" value="ParB"/>
    <property type="match status" value="1"/>
</dbReference>
<dbReference type="AlphaFoldDB" id="A0A1G5KHZ0"/>
<dbReference type="SUPFAM" id="SSF110849">
    <property type="entry name" value="ParB/Sulfiredoxin"/>
    <property type="match status" value="1"/>
</dbReference>
<dbReference type="SUPFAM" id="SSF109709">
    <property type="entry name" value="KorB DNA-binding domain-like"/>
    <property type="match status" value="1"/>
</dbReference>
<keyword evidence="5" id="KW-1185">Reference proteome</keyword>
<dbReference type="Gene3D" id="1.10.10.2830">
    <property type="match status" value="1"/>
</dbReference>
<dbReference type="EMBL" id="FMVJ01000010">
    <property type="protein sequence ID" value="SCZ00233.1"/>
    <property type="molecule type" value="Genomic_DNA"/>
</dbReference>
<accession>A0A1G5KHZ0</accession>
<proteinExistence type="inferred from homology"/>
<dbReference type="InterPro" id="IPR003115">
    <property type="entry name" value="ParB_N"/>
</dbReference>
<dbReference type="NCBIfam" id="TIGR00180">
    <property type="entry name" value="parB_part"/>
    <property type="match status" value="1"/>
</dbReference>
<dbReference type="Proteomes" id="UP000199569">
    <property type="component" value="Unassembled WGS sequence"/>
</dbReference>
<evidence type="ECO:0000256" key="1">
    <source>
        <dbReference type="ARBA" id="ARBA00006295"/>
    </source>
</evidence>
<organism evidence="4 5">
    <name type="scientific">Microvirga guangxiensis</name>
    <dbReference type="NCBI Taxonomy" id="549386"/>
    <lineage>
        <taxon>Bacteria</taxon>
        <taxon>Pseudomonadati</taxon>
        <taxon>Pseudomonadota</taxon>
        <taxon>Alphaproteobacteria</taxon>
        <taxon>Hyphomicrobiales</taxon>
        <taxon>Methylobacteriaceae</taxon>
        <taxon>Microvirga</taxon>
    </lineage>
</organism>
<dbReference type="InterPro" id="IPR004437">
    <property type="entry name" value="ParB/RepB/Spo0J"/>
</dbReference>
<dbReference type="InterPro" id="IPR050336">
    <property type="entry name" value="Chromosome_partition/occlusion"/>
</dbReference>